<evidence type="ECO:0000256" key="1">
    <source>
        <dbReference type="ARBA" id="ARBA00022737"/>
    </source>
</evidence>
<dbReference type="InterPro" id="IPR019734">
    <property type="entry name" value="TPR_rpt"/>
</dbReference>
<dbReference type="AlphaFoldDB" id="A0A395LZX7"/>
<gene>
    <name evidence="5" type="ORF">D0433_07895</name>
</gene>
<feature type="repeat" description="TPR" evidence="3">
    <location>
        <begin position="38"/>
        <end position="71"/>
    </location>
</feature>
<evidence type="ECO:0000256" key="4">
    <source>
        <dbReference type="SAM" id="SignalP"/>
    </source>
</evidence>
<proteinExistence type="predicted"/>
<dbReference type="PANTHER" id="PTHR44943">
    <property type="entry name" value="CELLULOSE SYNTHASE OPERON PROTEIN C"/>
    <property type="match status" value="1"/>
</dbReference>
<comment type="caution">
    <text evidence="5">The sequence shown here is derived from an EMBL/GenBank/DDBJ whole genome shotgun (WGS) entry which is preliminary data.</text>
</comment>
<feature type="signal peptide" evidence="4">
    <location>
        <begin position="1"/>
        <end position="20"/>
    </location>
</feature>
<dbReference type="SMART" id="SM00028">
    <property type="entry name" value="TPR"/>
    <property type="match status" value="5"/>
</dbReference>
<feature type="repeat" description="TPR" evidence="3">
    <location>
        <begin position="174"/>
        <end position="207"/>
    </location>
</feature>
<feature type="chain" id="PRO_5017393947" evidence="4">
    <location>
        <begin position="21"/>
        <end position="263"/>
    </location>
</feature>
<evidence type="ECO:0000256" key="2">
    <source>
        <dbReference type="ARBA" id="ARBA00022803"/>
    </source>
</evidence>
<dbReference type="Gene3D" id="1.25.40.10">
    <property type="entry name" value="Tetratricopeptide repeat domain"/>
    <property type="match status" value="2"/>
</dbReference>
<dbReference type="Pfam" id="PF14559">
    <property type="entry name" value="TPR_19"/>
    <property type="match status" value="2"/>
</dbReference>
<dbReference type="PROSITE" id="PS50005">
    <property type="entry name" value="TPR"/>
    <property type="match status" value="3"/>
</dbReference>
<evidence type="ECO:0000256" key="3">
    <source>
        <dbReference type="PROSITE-ProRule" id="PRU00339"/>
    </source>
</evidence>
<dbReference type="PANTHER" id="PTHR44943:SF8">
    <property type="entry name" value="TPR REPEAT-CONTAINING PROTEIN MJ0263"/>
    <property type="match status" value="1"/>
</dbReference>
<evidence type="ECO:0000313" key="6">
    <source>
        <dbReference type="Proteomes" id="UP000266389"/>
    </source>
</evidence>
<keyword evidence="1" id="KW-0677">Repeat</keyword>
<keyword evidence="4" id="KW-0732">Signal</keyword>
<keyword evidence="2 3" id="KW-0802">TPR repeat</keyword>
<protein>
    <submittedName>
        <fullName evidence="5">Tetratricopeptide repeat protein</fullName>
    </submittedName>
</protein>
<dbReference type="PROSITE" id="PS50293">
    <property type="entry name" value="TPR_REGION"/>
    <property type="match status" value="2"/>
</dbReference>
<organism evidence="5 6">
    <name type="scientific">Candidatus Thermochlorobacter aerophilus</name>
    <dbReference type="NCBI Taxonomy" id="1868324"/>
    <lineage>
        <taxon>Bacteria</taxon>
        <taxon>Pseudomonadati</taxon>
        <taxon>Chlorobiota</taxon>
        <taxon>Chlorobiia</taxon>
        <taxon>Chlorobiales</taxon>
        <taxon>Candidatus Thermochlorobacteriaceae</taxon>
        <taxon>Candidatus Thermochlorobacter</taxon>
    </lineage>
</organism>
<sequence length="263" mass="29640">MRLASLVILFHFIAVASALAQSELDAALQAVRKQPKNPVAHYNLGVAYANDDQYEKAVEAFQQAIRLNPKFAEAYYSLGMSYEALEYYADAVRALKEALRLNPKLPDLQLNLGLLLSKAGQHQEAIKMLRAIRVDKDSLNYFCTIGTVALKSDSTIHDAIEAFEHALRLKPDSLLLYQLLGDAYRKAKRYADAVHAYEQILAKDPTNDSIIYALGVTYVLARQRAAAFKQHEKLEKLNSPFATTLINYIFEEMPTRQDSSQKR</sequence>
<dbReference type="InterPro" id="IPR011990">
    <property type="entry name" value="TPR-like_helical_dom_sf"/>
</dbReference>
<feature type="repeat" description="TPR" evidence="3">
    <location>
        <begin position="72"/>
        <end position="105"/>
    </location>
</feature>
<accession>A0A395LZX7</accession>
<name>A0A395LZX7_9BACT</name>
<dbReference type="Proteomes" id="UP000266389">
    <property type="component" value="Unassembled WGS sequence"/>
</dbReference>
<evidence type="ECO:0000313" key="5">
    <source>
        <dbReference type="EMBL" id="RFM24012.1"/>
    </source>
</evidence>
<reference evidence="5 6" key="1">
    <citation type="journal article" date="2011" name="ISME J.">
        <title>Community ecology of hot spring cyanobacterial mats: predominant populations and their functional potential.</title>
        <authorList>
            <person name="Klatt C.G."/>
            <person name="Wood J.M."/>
            <person name="Rusch D.B."/>
            <person name="Bateson M.M."/>
            <person name="Hamamura N."/>
            <person name="Heidelberg J.F."/>
            <person name="Grossman A.R."/>
            <person name="Bhaya D."/>
            <person name="Cohan F.M."/>
            <person name="Kuhl M."/>
            <person name="Bryant D.A."/>
            <person name="Ward D.M."/>
        </authorList>
    </citation>
    <scope>NUCLEOTIDE SEQUENCE [LARGE SCALE GENOMIC DNA]</scope>
    <source>
        <strain evidence="5">OS</strain>
    </source>
</reference>
<dbReference type="Pfam" id="PF00515">
    <property type="entry name" value="TPR_1"/>
    <property type="match status" value="1"/>
</dbReference>
<dbReference type="InterPro" id="IPR051685">
    <property type="entry name" value="Ycf3/AcsC/BcsC/TPR_MFPF"/>
</dbReference>
<dbReference type="SUPFAM" id="SSF48452">
    <property type="entry name" value="TPR-like"/>
    <property type="match status" value="1"/>
</dbReference>
<dbReference type="EMBL" id="PHFL01000049">
    <property type="protein sequence ID" value="RFM24012.1"/>
    <property type="molecule type" value="Genomic_DNA"/>
</dbReference>